<dbReference type="Proteomes" id="UP000887580">
    <property type="component" value="Unplaced"/>
</dbReference>
<protein>
    <submittedName>
        <fullName evidence="2">Glutathione S-transferase kappa</fullName>
    </submittedName>
</protein>
<accession>A0AC35GS74</accession>
<evidence type="ECO:0000313" key="1">
    <source>
        <dbReference type="Proteomes" id="UP000887580"/>
    </source>
</evidence>
<name>A0AC35GS74_9BILA</name>
<proteinExistence type="predicted"/>
<reference evidence="2" key="1">
    <citation type="submission" date="2022-11" db="UniProtKB">
        <authorList>
            <consortium name="WormBaseParasite"/>
        </authorList>
    </citation>
    <scope>IDENTIFICATION</scope>
</reference>
<organism evidence="1 2">
    <name type="scientific">Panagrolaimus sp. PS1159</name>
    <dbReference type="NCBI Taxonomy" id="55785"/>
    <lineage>
        <taxon>Eukaryota</taxon>
        <taxon>Metazoa</taxon>
        <taxon>Ecdysozoa</taxon>
        <taxon>Nematoda</taxon>
        <taxon>Chromadorea</taxon>
        <taxon>Rhabditida</taxon>
        <taxon>Tylenchina</taxon>
        <taxon>Panagrolaimomorpha</taxon>
        <taxon>Panagrolaimoidea</taxon>
        <taxon>Panagrolaimidae</taxon>
        <taxon>Panagrolaimus</taxon>
    </lineage>
</organism>
<dbReference type="WBParaSite" id="PS1159_v2.g8216.t1">
    <property type="protein sequence ID" value="PS1159_v2.g8216.t1"/>
    <property type="gene ID" value="PS1159_v2.g8216"/>
</dbReference>
<sequence>MLSKVPRITCNFDIASAHCWFAFEELISYRQSTNIPVSFVPVHAASIMNTIGHKILYYEKTLRDYNFYEIETLGKIYNLNISPPDDAFEKLSNTGTFCAQRFLAAVQELSPTFYESACREAWKRLWSENRHVHSDEDFEEICQSTGIDYDIMSSLPDDKWTLKINDSNKKVIEQKCFGVPWISVKNSVNQSATFFGADRLPLVFRFLEEEYDRKRSMIN</sequence>
<evidence type="ECO:0000313" key="2">
    <source>
        <dbReference type="WBParaSite" id="PS1159_v2.g8216.t1"/>
    </source>
</evidence>